<evidence type="ECO:0000313" key="2">
    <source>
        <dbReference type="EMBL" id="OIO33277.1"/>
    </source>
</evidence>
<feature type="transmembrane region" description="Helical" evidence="1">
    <location>
        <begin position="91"/>
        <end position="118"/>
    </location>
</feature>
<feature type="transmembrane region" description="Helical" evidence="1">
    <location>
        <begin position="12"/>
        <end position="35"/>
    </location>
</feature>
<sequence>MDDKKKIKFERRTGYGAAAVFFGVACALFPLLAFADPPATFKDLVKLFISSILDPLVPLIIGLALVYFLWGVSKYILHGDDEKKREEGRQMMVYGIIGLFVMVSVWGLVNILVGTFGLSNIIPQLPT</sequence>
<keyword evidence="1" id="KW-1133">Transmembrane helix</keyword>
<dbReference type="InterPro" id="IPR043993">
    <property type="entry name" value="T4SS_pilin"/>
</dbReference>
<dbReference type="PROSITE" id="PS51257">
    <property type="entry name" value="PROKAR_LIPOPROTEIN"/>
    <property type="match status" value="1"/>
</dbReference>
<feature type="transmembrane region" description="Helical" evidence="1">
    <location>
        <begin position="47"/>
        <end position="70"/>
    </location>
</feature>
<protein>
    <submittedName>
        <fullName evidence="2">Uncharacterized protein</fullName>
    </submittedName>
</protein>
<evidence type="ECO:0000256" key="1">
    <source>
        <dbReference type="SAM" id="Phobius"/>
    </source>
</evidence>
<comment type="caution">
    <text evidence="2">The sequence shown here is derived from an EMBL/GenBank/DDBJ whole genome shotgun (WGS) entry which is preliminary data.</text>
</comment>
<name>A0A1J4VEY1_9BACT</name>
<dbReference type="AlphaFoldDB" id="A0A1J4VEY1"/>
<dbReference type="STRING" id="1805282.AUJ44_00610"/>
<keyword evidence="1" id="KW-0472">Membrane</keyword>
<accession>A0A1J4VEY1</accession>
<dbReference type="Pfam" id="PF18895">
    <property type="entry name" value="T4SS_pilin"/>
    <property type="match status" value="1"/>
</dbReference>
<organism evidence="2 3">
    <name type="scientific">Candidatus Nomurabacteria bacterium CG1_02_47_685</name>
    <dbReference type="NCBI Taxonomy" id="1805282"/>
    <lineage>
        <taxon>Bacteria</taxon>
        <taxon>Candidatus Nomuraibacteriota</taxon>
    </lineage>
</organism>
<dbReference type="Proteomes" id="UP000183206">
    <property type="component" value="Unassembled WGS sequence"/>
</dbReference>
<reference evidence="2 3" key="1">
    <citation type="journal article" date="2016" name="Environ. Microbiol.">
        <title>Genomic resolution of a cold subsurface aquifer community provides metabolic insights for novel microbes adapted to high CO concentrations.</title>
        <authorList>
            <person name="Probst A.J."/>
            <person name="Castelle C.J."/>
            <person name="Singh A."/>
            <person name="Brown C.T."/>
            <person name="Anantharaman K."/>
            <person name="Sharon I."/>
            <person name="Hug L.A."/>
            <person name="Burstein D."/>
            <person name="Emerson J.B."/>
            <person name="Thomas B.C."/>
            <person name="Banfield J.F."/>
        </authorList>
    </citation>
    <scope>NUCLEOTIDE SEQUENCE [LARGE SCALE GENOMIC DNA]</scope>
    <source>
        <strain evidence="2">CG1_02_47_685</strain>
    </source>
</reference>
<evidence type="ECO:0000313" key="3">
    <source>
        <dbReference type="Proteomes" id="UP000183206"/>
    </source>
</evidence>
<keyword evidence="1" id="KW-0812">Transmembrane</keyword>
<proteinExistence type="predicted"/>
<dbReference type="EMBL" id="MNVO01000013">
    <property type="protein sequence ID" value="OIO33277.1"/>
    <property type="molecule type" value="Genomic_DNA"/>
</dbReference>
<gene>
    <name evidence="2" type="ORF">AUJ44_00610</name>
</gene>